<evidence type="ECO:0000313" key="3">
    <source>
        <dbReference type="Proteomes" id="UP000698242"/>
    </source>
</evidence>
<keyword evidence="3" id="KW-1185">Reference proteome</keyword>
<accession>A0A921NR00</accession>
<feature type="signal peptide" evidence="1">
    <location>
        <begin position="1"/>
        <end position="18"/>
    </location>
</feature>
<sequence>MTRSLFALSLGFGLAAVAAQDVFAEPRRACAKRPVVLEALSARFGKARQSIALVNGGMVMEIFAGPRGTWTATITRPDGTTCIIAAGTAYERVDEEPVPHGAPA</sequence>
<comment type="caution">
    <text evidence="2">The sequence shown here is derived from an EMBL/GenBank/DDBJ whole genome shotgun (WGS) entry which is preliminary data.</text>
</comment>
<keyword evidence="1" id="KW-0732">Signal</keyword>
<feature type="chain" id="PRO_5037655834" evidence="1">
    <location>
        <begin position="19"/>
        <end position="104"/>
    </location>
</feature>
<dbReference type="AlphaFoldDB" id="A0A921NR00"/>
<protein>
    <submittedName>
        <fullName evidence="2">Uncharacterized protein</fullName>
    </submittedName>
</protein>
<organism evidence="2 3">
    <name type="scientific">Profundibacterium mesophilum KAUST100406-0324</name>
    <dbReference type="NCBI Taxonomy" id="1037889"/>
    <lineage>
        <taxon>Bacteria</taxon>
        <taxon>Pseudomonadati</taxon>
        <taxon>Pseudomonadota</taxon>
        <taxon>Alphaproteobacteria</taxon>
        <taxon>Rhodobacterales</taxon>
        <taxon>Roseobacteraceae</taxon>
        <taxon>Profundibacterium</taxon>
    </lineage>
</organism>
<dbReference type="RefSeq" id="WP_159963723.1">
    <property type="nucleotide sequence ID" value="NZ_APKE01000004.1"/>
</dbReference>
<reference evidence="2" key="1">
    <citation type="submission" date="2013-03" db="EMBL/GenBank/DDBJ databases">
        <title>Genome Sequence of the Profundibacterium mesophilum strain KAUST100406-0324T from Red Sea, a novel genus in the family Rhodobacteraceae.</title>
        <authorList>
            <person name="Essack M."/>
            <person name="Alam I."/>
            <person name="Lafi F."/>
            <person name="Alawi W."/>
            <person name="Kamanu F."/>
            <person name="Al-Suwailem A."/>
            <person name="Lee O.O."/>
            <person name="Xu Y."/>
            <person name="Bajic V."/>
            <person name="Qian P.-Y."/>
            <person name="Archer J."/>
        </authorList>
    </citation>
    <scope>NUCLEOTIDE SEQUENCE</scope>
    <source>
        <strain evidence="2">KAUST100406-0324</strain>
    </source>
</reference>
<evidence type="ECO:0000313" key="2">
    <source>
        <dbReference type="EMBL" id="KAF0677346.1"/>
    </source>
</evidence>
<gene>
    <name evidence="2" type="ORF">PMES_00257</name>
</gene>
<dbReference type="OrthoDB" id="9810895at2"/>
<dbReference type="Proteomes" id="UP000698242">
    <property type="component" value="Unassembled WGS sequence"/>
</dbReference>
<dbReference type="EMBL" id="APKE01000004">
    <property type="protein sequence ID" value="KAF0677346.1"/>
    <property type="molecule type" value="Genomic_DNA"/>
</dbReference>
<name>A0A921NR00_9RHOB</name>
<proteinExistence type="predicted"/>
<evidence type="ECO:0000256" key="1">
    <source>
        <dbReference type="SAM" id="SignalP"/>
    </source>
</evidence>